<comment type="caution">
    <text evidence="3">The sequence shown here is derived from an EMBL/GenBank/DDBJ whole genome shotgun (WGS) entry which is preliminary data.</text>
</comment>
<dbReference type="Pfam" id="PF18917">
    <property type="entry name" value="LiaI-LiaF-like_TM1"/>
    <property type="match status" value="1"/>
</dbReference>
<organism evidence="3 4">
    <name type="scientific">candidate division WWE3 bacterium RIFCSPLOWO2_01_FULL_53_14</name>
    <dbReference type="NCBI Taxonomy" id="1802628"/>
    <lineage>
        <taxon>Bacteria</taxon>
        <taxon>Katanobacteria</taxon>
    </lineage>
</organism>
<dbReference type="EMBL" id="MEVL01000038">
    <property type="protein sequence ID" value="OGC59595.1"/>
    <property type="molecule type" value="Genomic_DNA"/>
</dbReference>
<reference evidence="3 4" key="1">
    <citation type="journal article" date="2016" name="Nat. Commun.">
        <title>Thousands of microbial genomes shed light on interconnected biogeochemical processes in an aquifer system.</title>
        <authorList>
            <person name="Anantharaman K."/>
            <person name="Brown C.T."/>
            <person name="Hug L.A."/>
            <person name="Sharon I."/>
            <person name="Castelle C.J."/>
            <person name="Probst A.J."/>
            <person name="Thomas B.C."/>
            <person name="Singh A."/>
            <person name="Wilkins M.J."/>
            <person name="Karaoz U."/>
            <person name="Brodie E.L."/>
            <person name="Williams K.H."/>
            <person name="Hubbard S.S."/>
            <person name="Banfield J.F."/>
        </authorList>
    </citation>
    <scope>NUCLEOTIDE SEQUENCE [LARGE SCALE GENOMIC DNA]</scope>
</reference>
<feature type="domain" description="LiaI-LiaF-like transmembrane region" evidence="2">
    <location>
        <begin position="2"/>
        <end position="44"/>
    </location>
</feature>
<accession>A0A1F4VRC8</accession>
<name>A0A1F4VRC8_UNCKA</name>
<keyword evidence="1" id="KW-1133">Transmembrane helix</keyword>
<keyword evidence="1" id="KW-0472">Membrane</keyword>
<sequence length="66" mass="7724">MIFFGSLLILLGGFWLLSNLGIISAEFWEIFWPTVVILLGLKLLMGPRKWRKFWSQLEDGKKVKIE</sequence>
<protein>
    <recommendedName>
        <fullName evidence="2">LiaI-LiaF-like transmembrane region domain-containing protein</fullName>
    </recommendedName>
</protein>
<dbReference type="InterPro" id="IPR043726">
    <property type="entry name" value="LiaI-LiaF-like_TM1"/>
</dbReference>
<dbReference type="Proteomes" id="UP000176967">
    <property type="component" value="Unassembled WGS sequence"/>
</dbReference>
<dbReference type="AlphaFoldDB" id="A0A1F4VRC8"/>
<proteinExistence type="predicted"/>
<evidence type="ECO:0000256" key="1">
    <source>
        <dbReference type="SAM" id="Phobius"/>
    </source>
</evidence>
<evidence type="ECO:0000313" key="4">
    <source>
        <dbReference type="Proteomes" id="UP000176967"/>
    </source>
</evidence>
<keyword evidence="1" id="KW-0812">Transmembrane</keyword>
<evidence type="ECO:0000313" key="3">
    <source>
        <dbReference type="EMBL" id="OGC59595.1"/>
    </source>
</evidence>
<evidence type="ECO:0000259" key="2">
    <source>
        <dbReference type="Pfam" id="PF18917"/>
    </source>
</evidence>
<gene>
    <name evidence="3" type="ORF">A2890_00155</name>
</gene>
<feature type="transmembrane region" description="Helical" evidence="1">
    <location>
        <begin position="30"/>
        <end position="46"/>
    </location>
</feature>